<dbReference type="GO" id="GO:0042761">
    <property type="term" value="P:very long-chain fatty acid biosynthetic process"/>
    <property type="evidence" value="ECO:0007669"/>
    <property type="project" value="TreeGrafter"/>
</dbReference>
<dbReference type="InterPro" id="IPR007671">
    <property type="entry name" value="Selenoprotein-P_N"/>
</dbReference>
<feature type="transmembrane region" description="Helical" evidence="10">
    <location>
        <begin position="299"/>
        <end position="317"/>
    </location>
</feature>
<evidence type="ECO:0000313" key="14">
    <source>
        <dbReference type="Proteomes" id="UP001488805"/>
    </source>
</evidence>
<dbReference type="InterPro" id="IPR030457">
    <property type="entry name" value="ELO_CS"/>
</dbReference>
<dbReference type="InterPro" id="IPR002076">
    <property type="entry name" value="ELO_fam"/>
</dbReference>
<dbReference type="GO" id="GO:0009922">
    <property type="term" value="F:fatty acid elongase activity"/>
    <property type="evidence" value="ECO:0007669"/>
    <property type="project" value="UniProtKB-EC"/>
</dbReference>
<dbReference type="PROSITE" id="PS01188">
    <property type="entry name" value="ELO"/>
    <property type="match status" value="1"/>
</dbReference>
<feature type="transmembrane region" description="Helical" evidence="10">
    <location>
        <begin position="215"/>
        <end position="235"/>
    </location>
</feature>
<sequence length="419" mass="48405">MSGLSLLWLYVALPGLLRASHASKIGGLRDKLNRSNLTDVSFMVVNEREAHSRAMYWELKRRAPLGVPVYQQAPLQNDVWEALDGDKDDFLVYDRCGLLTFHIVLPFSFLHNVYVEAAIRATYLNNICNCTASALSRVKSSFMTNATTHFNGVPALTMWQKLQLFYQGILRNGDKRTDSWLLVYSPVPISFIFLCYLVIIWVGPKLMEKRQPVNLKPVLIVYNFAMVCLSAYMFYEFTASSWLARYSLLCQPVDYSDSPLATRMASVCWWFYFSKVIELSDTIFFILRKKNSQLTFLHVYHHATMIFNWWAGVKYVAGGQSFLIGLINSLVHVVMYLYYGLAALGPSVSKYLWWKRYLTSLQLIQFFILTIHTTYNLFADCHFPDSMNMVVLAYTLSLIALFSNFYYRSYLAKKNTKKT</sequence>
<dbReference type="PANTHER" id="PTHR11157">
    <property type="entry name" value="FATTY ACID ACYL TRANSFERASE-RELATED"/>
    <property type="match status" value="1"/>
</dbReference>
<dbReference type="EC" id="2.3.1.199" evidence="10"/>
<protein>
    <recommendedName>
        <fullName evidence="10">Elongation of very long chain fatty acids protein</fullName>
        <ecNumber evidence="10">2.3.1.199</ecNumber>
    </recommendedName>
    <alternativeName>
        <fullName evidence="10">Very-long-chain 3-oxoacyl-CoA synthase</fullName>
    </alternativeName>
</protein>
<evidence type="ECO:0000256" key="4">
    <source>
        <dbReference type="ARBA" id="ARBA00022692"/>
    </source>
</evidence>
<evidence type="ECO:0000256" key="2">
    <source>
        <dbReference type="ARBA" id="ARBA00022516"/>
    </source>
</evidence>
<dbReference type="PANTHER" id="PTHR11157:SF145">
    <property type="entry name" value="ELONGATION OF VERY LONG CHAIN FATTY ACIDS PROTEIN"/>
    <property type="match status" value="1"/>
</dbReference>
<gene>
    <name evidence="13" type="ORF">VZT92_004523</name>
</gene>
<keyword evidence="9 10" id="KW-0275">Fatty acid biosynthesis</keyword>
<keyword evidence="4 10" id="KW-0812">Transmembrane</keyword>
<dbReference type="EMBL" id="JBCEZU010000023">
    <property type="protein sequence ID" value="KAK9539415.1"/>
    <property type="molecule type" value="Genomic_DNA"/>
</dbReference>
<dbReference type="Pfam" id="PF04592">
    <property type="entry name" value="SelP_N"/>
    <property type="match status" value="1"/>
</dbReference>
<keyword evidence="8 10" id="KW-0472">Membrane</keyword>
<evidence type="ECO:0000256" key="6">
    <source>
        <dbReference type="ARBA" id="ARBA00022989"/>
    </source>
</evidence>
<name>A0AAW1FYR8_ZOAVI</name>
<keyword evidence="2 10" id="KW-0444">Lipid biosynthesis</keyword>
<keyword evidence="14" id="KW-1185">Reference proteome</keyword>
<feature type="transmembrane region" description="Helical" evidence="10">
    <location>
        <begin position="180"/>
        <end position="203"/>
    </location>
</feature>
<evidence type="ECO:0000256" key="9">
    <source>
        <dbReference type="ARBA" id="ARBA00023160"/>
    </source>
</evidence>
<dbReference type="GO" id="GO:0005789">
    <property type="term" value="C:endoplasmic reticulum membrane"/>
    <property type="evidence" value="ECO:0007669"/>
    <property type="project" value="TreeGrafter"/>
</dbReference>
<dbReference type="GO" id="GO:0034626">
    <property type="term" value="P:fatty acid elongation, polyunsaturated fatty acid"/>
    <property type="evidence" value="ECO:0007669"/>
    <property type="project" value="TreeGrafter"/>
</dbReference>
<evidence type="ECO:0000256" key="10">
    <source>
        <dbReference type="RuleBase" id="RU361115"/>
    </source>
</evidence>
<evidence type="ECO:0000313" key="13">
    <source>
        <dbReference type="EMBL" id="KAK9539415.1"/>
    </source>
</evidence>
<organism evidence="13 14">
    <name type="scientific">Zoarces viviparus</name>
    <name type="common">Viviparous eelpout</name>
    <name type="synonym">Blennius viviparus</name>
    <dbReference type="NCBI Taxonomy" id="48416"/>
    <lineage>
        <taxon>Eukaryota</taxon>
        <taxon>Metazoa</taxon>
        <taxon>Chordata</taxon>
        <taxon>Craniata</taxon>
        <taxon>Vertebrata</taxon>
        <taxon>Euteleostomi</taxon>
        <taxon>Actinopterygii</taxon>
        <taxon>Neopterygii</taxon>
        <taxon>Teleostei</taxon>
        <taxon>Neoteleostei</taxon>
        <taxon>Acanthomorphata</taxon>
        <taxon>Eupercaria</taxon>
        <taxon>Perciformes</taxon>
        <taxon>Cottioidei</taxon>
        <taxon>Zoarcales</taxon>
        <taxon>Zoarcidae</taxon>
        <taxon>Zoarcinae</taxon>
        <taxon>Zoarces</taxon>
    </lineage>
</organism>
<feature type="transmembrane region" description="Helical" evidence="10">
    <location>
        <begin position="387"/>
        <end position="407"/>
    </location>
</feature>
<reference evidence="13 14" key="1">
    <citation type="journal article" date="2024" name="Genome Biol. Evol.">
        <title>Chromosome-level genome assembly of the viviparous eelpout Zoarces viviparus.</title>
        <authorList>
            <person name="Fuhrmann N."/>
            <person name="Brasseur M.V."/>
            <person name="Bakowski C.E."/>
            <person name="Podsiadlowski L."/>
            <person name="Prost S."/>
            <person name="Krehenwinkel H."/>
            <person name="Mayer C."/>
        </authorList>
    </citation>
    <scope>NUCLEOTIDE SEQUENCE [LARGE SCALE GENOMIC DNA]</scope>
    <source>
        <strain evidence="13">NO-MEL_2022_Ind0_liver</strain>
    </source>
</reference>
<keyword evidence="11" id="KW-0732">Signal</keyword>
<evidence type="ECO:0000256" key="1">
    <source>
        <dbReference type="ARBA" id="ARBA00004141"/>
    </source>
</evidence>
<feature type="transmembrane region" description="Helical" evidence="10">
    <location>
        <begin position="323"/>
        <end position="345"/>
    </location>
</feature>
<dbReference type="Pfam" id="PF01151">
    <property type="entry name" value="ELO"/>
    <property type="match status" value="1"/>
</dbReference>
<proteinExistence type="inferred from homology"/>
<dbReference type="Proteomes" id="UP001488805">
    <property type="component" value="Unassembled WGS sequence"/>
</dbReference>
<comment type="subcellular location">
    <subcellularLocation>
        <location evidence="1">Membrane</location>
        <topology evidence="1">Multi-pass membrane protein</topology>
    </subcellularLocation>
</comment>
<feature type="domain" description="Selenoprotein P N-terminal" evidence="12">
    <location>
        <begin position="20"/>
        <end position="141"/>
    </location>
</feature>
<keyword evidence="6 10" id="KW-1133">Transmembrane helix</keyword>
<evidence type="ECO:0000256" key="5">
    <source>
        <dbReference type="ARBA" id="ARBA00022832"/>
    </source>
</evidence>
<evidence type="ECO:0000256" key="3">
    <source>
        <dbReference type="ARBA" id="ARBA00022679"/>
    </source>
</evidence>
<comment type="caution">
    <text evidence="13">The sequence shown here is derived from an EMBL/GenBank/DDBJ whole genome shotgun (WGS) entry which is preliminary data.</text>
</comment>
<keyword evidence="7 10" id="KW-0443">Lipid metabolism</keyword>
<dbReference type="GO" id="GO:0019367">
    <property type="term" value="P:fatty acid elongation, saturated fatty acid"/>
    <property type="evidence" value="ECO:0007669"/>
    <property type="project" value="TreeGrafter"/>
</dbReference>
<dbReference type="AlphaFoldDB" id="A0AAW1FYR8"/>
<comment type="similarity">
    <text evidence="10">Belongs to the ELO family.</text>
</comment>
<feature type="signal peptide" evidence="11">
    <location>
        <begin position="1"/>
        <end position="22"/>
    </location>
</feature>
<keyword evidence="5 10" id="KW-0276">Fatty acid metabolism</keyword>
<evidence type="ECO:0000256" key="8">
    <source>
        <dbReference type="ARBA" id="ARBA00023136"/>
    </source>
</evidence>
<accession>A0AAW1FYR8</accession>
<evidence type="ECO:0000256" key="11">
    <source>
        <dbReference type="SAM" id="SignalP"/>
    </source>
</evidence>
<keyword evidence="3 10" id="KW-0808">Transferase</keyword>
<feature type="transmembrane region" description="Helical" evidence="10">
    <location>
        <begin position="357"/>
        <end position="375"/>
    </location>
</feature>
<dbReference type="GO" id="GO:0034625">
    <property type="term" value="P:fatty acid elongation, monounsaturated fatty acid"/>
    <property type="evidence" value="ECO:0007669"/>
    <property type="project" value="TreeGrafter"/>
</dbReference>
<evidence type="ECO:0000259" key="12">
    <source>
        <dbReference type="Pfam" id="PF04592"/>
    </source>
</evidence>
<dbReference type="GO" id="GO:0030148">
    <property type="term" value="P:sphingolipid biosynthetic process"/>
    <property type="evidence" value="ECO:0007669"/>
    <property type="project" value="TreeGrafter"/>
</dbReference>
<evidence type="ECO:0000256" key="7">
    <source>
        <dbReference type="ARBA" id="ARBA00023098"/>
    </source>
</evidence>
<comment type="catalytic activity">
    <reaction evidence="10">
        <text>a very-long-chain acyl-CoA + malonyl-CoA + H(+) = a very-long-chain 3-oxoacyl-CoA + CO2 + CoA</text>
        <dbReference type="Rhea" id="RHEA:32727"/>
        <dbReference type="ChEBI" id="CHEBI:15378"/>
        <dbReference type="ChEBI" id="CHEBI:16526"/>
        <dbReference type="ChEBI" id="CHEBI:57287"/>
        <dbReference type="ChEBI" id="CHEBI:57384"/>
        <dbReference type="ChEBI" id="CHEBI:90725"/>
        <dbReference type="ChEBI" id="CHEBI:90736"/>
        <dbReference type="EC" id="2.3.1.199"/>
    </reaction>
</comment>
<feature type="chain" id="PRO_5043463642" description="Elongation of very long chain fatty acids protein" evidence="11">
    <location>
        <begin position="23"/>
        <end position="419"/>
    </location>
</feature>